<dbReference type="Proteomes" id="UP000716446">
    <property type="component" value="Unassembled WGS sequence"/>
</dbReference>
<proteinExistence type="predicted"/>
<accession>A0A9N8PFH1</accession>
<dbReference type="EMBL" id="CAIJEN010000014">
    <property type="protein sequence ID" value="CAD0093576.1"/>
    <property type="molecule type" value="Genomic_DNA"/>
</dbReference>
<comment type="caution">
    <text evidence="1">The sequence shown here is derived from an EMBL/GenBank/DDBJ whole genome shotgun (WGS) entry which is preliminary data.</text>
</comment>
<dbReference type="Gene3D" id="1.20.910.10">
    <property type="entry name" value="Heme oxygenase-like"/>
    <property type="match status" value="1"/>
</dbReference>
<keyword evidence="2" id="KW-1185">Reference proteome</keyword>
<dbReference type="Pfam" id="PF14518">
    <property type="entry name" value="Haem_oxygenas_2"/>
    <property type="match status" value="1"/>
</dbReference>
<protein>
    <submittedName>
        <fullName evidence="1">Uncharacterized protein</fullName>
    </submittedName>
</protein>
<dbReference type="InterPro" id="IPR016084">
    <property type="entry name" value="Haem_Oase-like_multi-hlx"/>
</dbReference>
<name>A0A9N8PFH1_9PEZI</name>
<organism evidence="1 2">
    <name type="scientific">Aureobasidium vineae</name>
    <dbReference type="NCBI Taxonomy" id="2773715"/>
    <lineage>
        <taxon>Eukaryota</taxon>
        <taxon>Fungi</taxon>
        <taxon>Dikarya</taxon>
        <taxon>Ascomycota</taxon>
        <taxon>Pezizomycotina</taxon>
        <taxon>Dothideomycetes</taxon>
        <taxon>Dothideomycetidae</taxon>
        <taxon>Dothideales</taxon>
        <taxon>Saccotheciaceae</taxon>
        <taxon>Aureobasidium</taxon>
    </lineage>
</organism>
<evidence type="ECO:0000313" key="1">
    <source>
        <dbReference type="EMBL" id="CAD0093576.1"/>
    </source>
</evidence>
<dbReference type="SMART" id="SM01236">
    <property type="entry name" value="Haem_oxygenase_2"/>
    <property type="match status" value="1"/>
</dbReference>
<dbReference type="AlphaFoldDB" id="A0A9N8PFH1"/>
<evidence type="ECO:0000313" key="2">
    <source>
        <dbReference type="Proteomes" id="UP000716446"/>
    </source>
</evidence>
<reference evidence="1" key="1">
    <citation type="submission" date="2020-06" db="EMBL/GenBank/DDBJ databases">
        <authorList>
            <person name="Onetto C."/>
        </authorList>
    </citation>
    <scope>NUCLEOTIDE SEQUENCE</scope>
</reference>
<sequence length="718" mass="81406">MFHLILSSAFVLLYYAISTVVPSSLHRLRLARKKPALSAPVKPVKPPITRSTPIVDRELELYKSLYHQLHNLEYHAKALPQARDVLVSFLSEAIDYADTLSEHNILDIQSFNAEALSAFIRTRDDAIGHRWEAYVDRRRTGGQRELFSDKAAAVEWLRQRAPVKYVDGAWLGHIHKISTPFDLRSVTKDAWQILSEELGDGDLEKHHAYVYRQLMKDIDAKLPEANSIDFIQPELGLDSKANWKAALAQLVISLFPNGFLPEILGFNLHFELLTWDTMRAIKELRELGIDDYYFRLHVSIDNSDSGHTAMALRVVLAYMHTVRETERPAKVSETWRRIQAGFLMSEMFDRAETSTSQSRGASDTLTPLEIEVVRIFKSKAAVSQKLHCACRVKLLGKSLAEWLDPQCFATEDSQKAFIDALGKAKPWIRAGDSKGSMFMQQISWKGQMFGAFTHTEIELLERWIDSLALPISSDRYRTFCRAHDNESVKTSKQDNVFTDYPVFHKDCLIQWPLETDHYALLELNVDFKRPPKMDKFLSLWFAHQGLLESFVTVPIMTCSESFSAIIKVLRVQYGFKTEQVNVAGMDEYLRGDVIDLVGIGLHIMDRANLGNPSSLAEVMASRDASHAEVMLDLSMKPLDNANVLVGMATAFGDLKSGMVSSTHCNLLGPGMSIVLRRMVERERDGLNVWRTGLVKGSPEDKEYRKGFAWAKSAIEECF</sequence>
<gene>
    <name evidence="1" type="ORF">AWRI4619_LOCUS7870</name>
</gene>